<dbReference type="PRINTS" id="PR00819">
    <property type="entry name" value="CBXCFQXSUPER"/>
</dbReference>
<dbReference type="InterPro" id="IPR003593">
    <property type="entry name" value="AAA+_ATPase"/>
</dbReference>
<dbReference type="GO" id="GO:0016887">
    <property type="term" value="F:ATP hydrolysis activity"/>
    <property type="evidence" value="ECO:0007669"/>
    <property type="project" value="InterPro"/>
</dbReference>
<dbReference type="InterPro" id="IPR027417">
    <property type="entry name" value="P-loop_NTPase"/>
</dbReference>
<keyword evidence="3" id="KW-0067">ATP-binding</keyword>
<dbReference type="Pfam" id="PF17866">
    <property type="entry name" value="AAA_lid_6"/>
    <property type="match status" value="2"/>
</dbReference>
<evidence type="ECO:0000256" key="2">
    <source>
        <dbReference type="ARBA" id="ARBA00022741"/>
    </source>
</evidence>
<dbReference type="SMART" id="SM00382">
    <property type="entry name" value="AAA"/>
    <property type="match status" value="3"/>
</dbReference>
<evidence type="ECO:0000256" key="4">
    <source>
        <dbReference type="SAM" id="MobiDB-lite"/>
    </source>
</evidence>
<dbReference type="AlphaFoldDB" id="A0A6H9YTC8"/>
<dbReference type="EMBL" id="WBMT01000014">
    <property type="protein sequence ID" value="KAB2345271.1"/>
    <property type="molecule type" value="Genomic_DNA"/>
</dbReference>
<proteinExistence type="inferred from homology"/>
<reference evidence="6 7" key="1">
    <citation type="submission" date="2019-09" db="EMBL/GenBank/DDBJ databases">
        <title>Actinomadura physcomitrii sp. nov., a novel actinomycete isolated from moss [Physcomitrium sphaericum (Ludw) Fuernr].</title>
        <authorList>
            <person name="Zhuang X."/>
            <person name="Liu C."/>
        </authorList>
    </citation>
    <scope>NUCLEOTIDE SEQUENCE [LARGE SCALE GENOMIC DNA]</scope>
    <source>
        <strain evidence="6 7">HMC1</strain>
    </source>
</reference>
<evidence type="ECO:0000313" key="7">
    <source>
        <dbReference type="Proteomes" id="UP000468735"/>
    </source>
</evidence>
<dbReference type="Pfam" id="PF00004">
    <property type="entry name" value="AAA"/>
    <property type="match status" value="2"/>
</dbReference>
<protein>
    <submittedName>
        <fullName evidence="6">AAA family ATPase</fullName>
    </submittedName>
</protein>
<dbReference type="PANTHER" id="PTHR43392">
    <property type="entry name" value="AAA-TYPE ATPASE FAMILY PROTEIN / ANKYRIN REPEAT FAMILY PROTEIN"/>
    <property type="match status" value="1"/>
</dbReference>
<keyword evidence="7" id="KW-1185">Reference proteome</keyword>
<dbReference type="GO" id="GO:0005524">
    <property type="term" value="F:ATP binding"/>
    <property type="evidence" value="ECO:0007669"/>
    <property type="project" value="UniProtKB-KW"/>
</dbReference>
<dbReference type="InterPro" id="IPR003959">
    <property type="entry name" value="ATPase_AAA_core"/>
</dbReference>
<dbReference type="Gene3D" id="3.40.50.300">
    <property type="entry name" value="P-loop containing nucleotide triphosphate hydrolases"/>
    <property type="match status" value="3"/>
</dbReference>
<organism evidence="6 7">
    <name type="scientific">Actinomadura rudentiformis</name>
    <dbReference type="NCBI Taxonomy" id="359158"/>
    <lineage>
        <taxon>Bacteria</taxon>
        <taxon>Bacillati</taxon>
        <taxon>Actinomycetota</taxon>
        <taxon>Actinomycetes</taxon>
        <taxon>Streptosporangiales</taxon>
        <taxon>Thermomonosporaceae</taxon>
        <taxon>Actinomadura</taxon>
    </lineage>
</organism>
<dbReference type="PANTHER" id="PTHR43392:SF2">
    <property type="entry name" value="AAA-TYPE ATPASE FAMILY PROTEIN _ ANKYRIN REPEAT FAMILY PROTEIN"/>
    <property type="match status" value="1"/>
</dbReference>
<dbReference type="SUPFAM" id="SSF52540">
    <property type="entry name" value="P-loop containing nucleoside triphosphate hydrolases"/>
    <property type="match status" value="3"/>
</dbReference>
<feature type="domain" description="AAA+ ATPase" evidence="5">
    <location>
        <begin position="715"/>
        <end position="825"/>
    </location>
</feature>
<dbReference type="InterPro" id="IPR041627">
    <property type="entry name" value="AAA_lid_6"/>
</dbReference>
<feature type="domain" description="AAA+ ATPase" evidence="5">
    <location>
        <begin position="420"/>
        <end position="557"/>
    </location>
</feature>
<name>A0A6H9YTC8_9ACTN</name>
<dbReference type="Proteomes" id="UP000468735">
    <property type="component" value="Unassembled WGS sequence"/>
</dbReference>
<dbReference type="RefSeq" id="WP_151564982.1">
    <property type="nucleotide sequence ID" value="NZ_WBMT01000014.1"/>
</dbReference>
<evidence type="ECO:0000256" key="1">
    <source>
        <dbReference type="ARBA" id="ARBA00010378"/>
    </source>
</evidence>
<sequence>MNAPRLPEHLELLLTDEPVLDVYAHGPWRVPDGLYEELRRRAVEYNRDPRAVVLSRQLSDFYGPGTSAAGAEQWSLLTFLLGASALRGGSRGDVDYELLSSFLATPEPAVRDPLAWFSQGGRWRPPGLWLPEPAGDDRERRTVMFQLARAGLDVFEGLEPVEERRRALVELYDRRANDPELREQDLTTPLERLEELWTSSLSAEALAVLPECTGPVGYLTWACAGLAAAHERLAGAVSESDSFDTAVARLLLAADVTVAPAELAPAVGTARYASVDDRLRALRADFAVEAWQLELRTWLARGLVAGEADACRAWLDMAMRVTGSVQGLPEAATTPRCRLPFRAFNLDLRRLFKVRRVANPLTRRLAASPATAAPDSEAAVAGAGGTEPAVERAAASPIVGQPELVATLHEAIAARLAGERPVRLLISGPEGTGKGTAAEVAERVLTERGVIRDSLWISDQVFSALSGSDAVLWLQARVRDCLEGRLLLVVDDLEKLAGYDRCGPAAVEELRRLMARSPALDVIALCRPGGDRRLFDVNPALVGAFEVTRTRDFTEDDFTELFRRAVERRGGTAAPPVAAAAGTLLTRTAPLLNLRGARLVEHLADQACAAALARADAAFAETEAAVPGQPPAGQAPAGQAPAGQAAAGDGGPVVEVTEADLPHRLIAGGAVTADPFAELAACAGIEPVKREVEALVAEAKAAHLRREAGMPTAARPRHLVFMGNPGTGKATVARCLARIYTDLGVLTTGHLVEVDRADLVGDYPGESTLKVRRVVERALGGVLFVRDAHTFNPVDSTRGREAVEVLLTAVEAHPEDLIVVLSGPEAELNGLLKAHQDLAAHFPKAIRFPDLTDDELVQVFARLAAAEGLALAEGVLDKVRGLVRAAPRERGFANAGLVVNLLEWAVAMQGRRVLADGVVDETESLDEILLVDVPDSLAPDRGRLAGDPLAEIDRLVGLAPVKSEIAKLVAEARTDGLRREAGQPPLAPTRHMVFTGNPGTAKTTMARLIAAVYAQLGLLSSGHLVEVTRAGLVGEYVGQTAPRVRAAVDSALGGVLFVDEAYSLAPAGADQRDFGHEAVAELIKLMEEHRSDLVVIVAGYEGEMELFLKSNPGLASRFPKVLRFPDYSDDELITIFEYMSAAQGFTLADGVLAGVRRLLSAAPRDASFGNARLIRNILEDAISRQGQRIAAAADESPGTVTPAEVRLLRPEDLPAGPERLDRGEGHGPYL</sequence>
<dbReference type="Gene3D" id="1.10.8.60">
    <property type="match status" value="2"/>
</dbReference>
<dbReference type="InterPro" id="IPR050773">
    <property type="entry name" value="CbxX/CfxQ_RuBisCO_ESX"/>
</dbReference>
<evidence type="ECO:0000313" key="6">
    <source>
        <dbReference type="EMBL" id="KAB2345271.1"/>
    </source>
</evidence>
<dbReference type="InterPro" id="IPR000641">
    <property type="entry name" value="CbxX/CfxQ"/>
</dbReference>
<feature type="region of interest" description="Disordered" evidence="4">
    <location>
        <begin position="1209"/>
        <end position="1230"/>
    </location>
</feature>
<evidence type="ECO:0000256" key="3">
    <source>
        <dbReference type="ARBA" id="ARBA00022840"/>
    </source>
</evidence>
<gene>
    <name evidence="6" type="ORF">F8566_28860</name>
</gene>
<feature type="domain" description="AAA+ ATPase" evidence="5">
    <location>
        <begin position="988"/>
        <end position="1128"/>
    </location>
</feature>
<dbReference type="OrthoDB" id="9806903at2"/>
<dbReference type="FunFam" id="3.40.50.300:FF:000216">
    <property type="entry name" value="Type VII secretion ATPase EccA"/>
    <property type="match status" value="1"/>
</dbReference>
<evidence type="ECO:0000259" key="5">
    <source>
        <dbReference type="SMART" id="SM00382"/>
    </source>
</evidence>
<comment type="caution">
    <text evidence="6">The sequence shown here is derived from an EMBL/GenBank/DDBJ whole genome shotgun (WGS) entry which is preliminary data.</text>
</comment>
<feature type="compositionally biased region" description="Low complexity" evidence="4">
    <location>
        <begin position="623"/>
        <end position="647"/>
    </location>
</feature>
<keyword evidence="2" id="KW-0547">Nucleotide-binding</keyword>
<dbReference type="CDD" id="cd00009">
    <property type="entry name" value="AAA"/>
    <property type="match status" value="1"/>
</dbReference>
<comment type="similarity">
    <text evidence="1">Belongs to the CbxX/CfxQ family.</text>
</comment>
<accession>A0A6H9YTC8</accession>
<feature type="region of interest" description="Disordered" evidence="4">
    <location>
        <begin position="623"/>
        <end position="650"/>
    </location>
</feature>